<evidence type="ECO:0000313" key="2">
    <source>
        <dbReference type="EMBL" id="KAJ7323549.1"/>
    </source>
</evidence>
<feature type="compositionally biased region" description="Basic residues" evidence="1">
    <location>
        <begin position="267"/>
        <end position="283"/>
    </location>
</feature>
<dbReference type="EMBL" id="JARIHO010000046">
    <property type="protein sequence ID" value="KAJ7323549.1"/>
    <property type="molecule type" value="Genomic_DNA"/>
</dbReference>
<dbReference type="Proteomes" id="UP001218218">
    <property type="component" value="Unassembled WGS sequence"/>
</dbReference>
<evidence type="ECO:0000313" key="3">
    <source>
        <dbReference type="Proteomes" id="UP001218218"/>
    </source>
</evidence>
<evidence type="ECO:0000256" key="1">
    <source>
        <dbReference type="SAM" id="MobiDB-lite"/>
    </source>
</evidence>
<keyword evidence="3" id="KW-1185">Reference proteome</keyword>
<accession>A0AAD7EGV8</accession>
<reference evidence="2" key="1">
    <citation type="submission" date="2023-03" db="EMBL/GenBank/DDBJ databases">
        <title>Massive genome expansion in bonnet fungi (Mycena s.s.) driven by repeated elements and novel gene families across ecological guilds.</title>
        <authorList>
            <consortium name="Lawrence Berkeley National Laboratory"/>
            <person name="Harder C.B."/>
            <person name="Miyauchi S."/>
            <person name="Viragh M."/>
            <person name="Kuo A."/>
            <person name="Thoen E."/>
            <person name="Andreopoulos B."/>
            <person name="Lu D."/>
            <person name="Skrede I."/>
            <person name="Drula E."/>
            <person name="Henrissat B."/>
            <person name="Morin E."/>
            <person name="Kohler A."/>
            <person name="Barry K."/>
            <person name="LaButti K."/>
            <person name="Morin E."/>
            <person name="Salamov A."/>
            <person name="Lipzen A."/>
            <person name="Mereny Z."/>
            <person name="Hegedus B."/>
            <person name="Baldrian P."/>
            <person name="Stursova M."/>
            <person name="Weitz H."/>
            <person name="Taylor A."/>
            <person name="Grigoriev I.V."/>
            <person name="Nagy L.G."/>
            <person name="Martin F."/>
            <person name="Kauserud H."/>
        </authorList>
    </citation>
    <scope>NUCLEOTIDE SEQUENCE</scope>
    <source>
        <strain evidence="2">CBHHK002</strain>
    </source>
</reference>
<name>A0AAD7EGV8_9AGAR</name>
<feature type="region of interest" description="Disordered" evidence="1">
    <location>
        <begin position="255"/>
        <end position="292"/>
    </location>
</feature>
<gene>
    <name evidence="2" type="ORF">DFH08DRAFT_817584</name>
</gene>
<comment type="caution">
    <text evidence="2">The sequence shown here is derived from an EMBL/GenBank/DDBJ whole genome shotgun (WGS) entry which is preliminary data.</text>
</comment>
<sequence>MYFSTQRCIKIQTLLFKVVLELRPAAPNVAKIRQQGLHRHRSIFRQVTFGYLSFCYVAPTRRDSAHPSLLSPAPILPTRRRNAPRCPPVAYGSPALVDPPSGVGLRGRPFAEPHRVTLRRSPAAPPPLSLRPRNPTIALTDDALAAARRGRNDVLGTVPSTRFSRIRFYASLRTFSSATRRSRAAEIVACPQTHVHRFHDDAETPCPAARDPSVRPIDILQGASLVTETSPHSGNLIAICSSNAIHRARQHADKSLSGCATPNPAHPHSHPSQRMSHHRRRRSERLSCSPPRDLSVIRRCTMQPHRQSYAAGVHNSGERARWAMPLPSPSPPLPAFVHSTPILTGIR</sequence>
<dbReference type="AlphaFoldDB" id="A0AAD7EGV8"/>
<protein>
    <submittedName>
        <fullName evidence="2">Uncharacterized protein</fullName>
    </submittedName>
</protein>
<organism evidence="2 3">
    <name type="scientific">Mycena albidolilacea</name>
    <dbReference type="NCBI Taxonomy" id="1033008"/>
    <lineage>
        <taxon>Eukaryota</taxon>
        <taxon>Fungi</taxon>
        <taxon>Dikarya</taxon>
        <taxon>Basidiomycota</taxon>
        <taxon>Agaricomycotina</taxon>
        <taxon>Agaricomycetes</taxon>
        <taxon>Agaricomycetidae</taxon>
        <taxon>Agaricales</taxon>
        <taxon>Marasmiineae</taxon>
        <taxon>Mycenaceae</taxon>
        <taxon>Mycena</taxon>
    </lineage>
</organism>
<proteinExistence type="predicted"/>